<gene>
    <name evidence="1" type="ORF">EDEG_01463</name>
</gene>
<organism evidence="1 2">
    <name type="scientific">Edhazardia aedis (strain USNM 41457)</name>
    <name type="common">Microsporidian parasite</name>
    <dbReference type="NCBI Taxonomy" id="1003232"/>
    <lineage>
        <taxon>Eukaryota</taxon>
        <taxon>Fungi</taxon>
        <taxon>Fungi incertae sedis</taxon>
        <taxon>Microsporidia</taxon>
        <taxon>Edhazardia</taxon>
    </lineage>
</organism>
<dbReference type="HOGENOM" id="CLU_1337492_0_0_1"/>
<dbReference type="EMBL" id="AFBI03000021">
    <property type="protein sequence ID" value="EJW04271.1"/>
    <property type="molecule type" value="Genomic_DNA"/>
</dbReference>
<protein>
    <submittedName>
        <fullName evidence="1">Uncharacterized protein</fullName>
    </submittedName>
</protein>
<reference evidence="1 2" key="1">
    <citation type="submission" date="2011-08" db="EMBL/GenBank/DDBJ databases">
        <authorList>
            <person name="Liu Z.J."/>
            <person name="Shi F.L."/>
            <person name="Lu J.Q."/>
            <person name="Li M."/>
            <person name="Wang Z.L."/>
        </authorList>
    </citation>
    <scope>NUCLEOTIDE SEQUENCE [LARGE SCALE GENOMIC DNA]</scope>
    <source>
        <strain evidence="1 2">USNM 41457</strain>
    </source>
</reference>
<dbReference type="AlphaFoldDB" id="J9D922"/>
<dbReference type="InParanoid" id="J9D922"/>
<comment type="caution">
    <text evidence="1">The sequence shown here is derived from an EMBL/GenBank/DDBJ whole genome shotgun (WGS) entry which is preliminary data.</text>
</comment>
<keyword evidence="2" id="KW-1185">Reference proteome</keyword>
<proteinExistence type="predicted"/>
<evidence type="ECO:0000313" key="1">
    <source>
        <dbReference type="EMBL" id="EJW04271.1"/>
    </source>
</evidence>
<evidence type="ECO:0000313" key="2">
    <source>
        <dbReference type="Proteomes" id="UP000003163"/>
    </source>
</evidence>
<name>J9D922_EDHAE</name>
<reference evidence="2" key="2">
    <citation type="submission" date="2015-07" db="EMBL/GenBank/DDBJ databases">
        <title>Contrasting host-pathogen interactions and genome evolution in two generalist and specialist microsporidian pathogens of mosquitoes.</title>
        <authorList>
            <consortium name="The Broad Institute Genomics Platform"/>
            <consortium name="The Broad Institute Genome Sequencing Center for Infectious Disease"/>
            <person name="Cuomo C.A."/>
            <person name="Sanscrainte N.D."/>
            <person name="Goldberg J.M."/>
            <person name="Heiman D."/>
            <person name="Young S."/>
            <person name="Zeng Q."/>
            <person name="Becnel J.J."/>
            <person name="Birren B.W."/>
        </authorList>
    </citation>
    <scope>NUCLEOTIDE SEQUENCE [LARGE SCALE GENOMIC DNA]</scope>
    <source>
        <strain evidence="2">USNM 41457</strain>
    </source>
</reference>
<accession>J9D922</accession>
<dbReference type="Proteomes" id="UP000003163">
    <property type="component" value="Unassembled WGS sequence"/>
</dbReference>
<dbReference type="VEuPathDB" id="MicrosporidiaDB:EDEG_01463"/>
<sequence length="205" mass="23419">MENDESKEKKAEEGGCEFSEKIKKDWLCSLSAAKEKKHKPVDILTDSCGMGNDFYEFSQKDSESSNSDVETKKFVNMKFLDRIPSNLPKKMQDLVDESCEAQTSTKNDFIGGFDSSNKASKSNECKKSNEYVGMNITAVDSKISENSELSRISESLGKEIVEEANICKNTNCKLNFEKNSCKETKLFEFSDFRKFLFLRRFKFTK</sequence>